<protein>
    <recommendedName>
        <fullName evidence="3">Endonuclease/exonuclease/phosphatase domain-containing protein</fullName>
    </recommendedName>
</protein>
<keyword evidence="2" id="KW-1185">Reference proteome</keyword>
<reference evidence="1 2" key="1">
    <citation type="submission" date="2017-12" db="EMBL/GenBank/DDBJ databases">
        <title>Hemimetabolous genomes reveal molecular basis of termite eusociality.</title>
        <authorList>
            <person name="Harrison M.C."/>
            <person name="Jongepier E."/>
            <person name="Robertson H.M."/>
            <person name="Arning N."/>
            <person name="Bitard-Feildel T."/>
            <person name="Chao H."/>
            <person name="Childers C.P."/>
            <person name="Dinh H."/>
            <person name="Doddapaneni H."/>
            <person name="Dugan S."/>
            <person name="Gowin J."/>
            <person name="Greiner C."/>
            <person name="Han Y."/>
            <person name="Hu H."/>
            <person name="Hughes D.S.T."/>
            <person name="Huylmans A.-K."/>
            <person name="Kemena C."/>
            <person name="Kremer L.P.M."/>
            <person name="Lee S.L."/>
            <person name="Lopez-Ezquerra A."/>
            <person name="Mallet L."/>
            <person name="Monroy-Kuhn J.M."/>
            <person name="Moser A."/>
            <person name="Murali S.C."/>
            <person name="Muzny D.M."/>
            <person name="Otani S."/>
            <person name="Piulachs M.-D."/>
            <person name="Poelchau M."/>
            <person name="Qu J."/>
            <person name="Schaub F."/>
            <person name="Wada-Katsumata A."/>
            <person name="Worley K.C."/>
            <person name="Xie Q."/>
            <person name="Ylla G."/>
            <person name="Poulsen M."/>
            <person name="Gibbs R.A."/>
            <person name="Schal C."/>
            <person name="Richards S."/>
            <person name="Belles X."/>
            <person name="Korb J."/>
            <person name="Bornberg-Bauer E."/>
        </authorList>
    </citation>
    <scope>NUCLEOTIDE SEQUENCE [LARGE SCALE GENOMIC DNA]</scope>
    <source>
        <tissue evidence="1">Whole body</tissue>
    </source>
</reference>
<feature type="non-terminal residue" evidence="1">
    <location>
        <position position="1"/>
    </location>
</feature>
<dbReference type="EMBL" id="NEVH01016948">
    <property type="protein sequence ID" value="PNF24980.1"/>
    <property type="molecule type" value="Genomic_DNA"/>
</dbReference>
<sequence>IDDMKDSFYKKIELVYNKFHKYVYNMKILLGDFNAKVGREGIFKPAMGNEISIVNYAKSKKYYCQKYDLSHHNMYEFTWTSRDGKTHNQIDHILIEILKYKLDLVRVQRRHSSILDVRSFRAADCDTDHYLLVANVRE</sequence>
<dbReference type="InterPro" id="IPR036691">
    <property type="entry name" value="Endo/exonu/phosph_ase_sf"/>
</dbReference>
<evidence type="ECO:0000313" key="2">
    <source>
        <dbReference type="Proteomes" id="UP000235965"/>
    </source>
</evidence>
<dbReference type="SUPFAM" id="SSF56219">
    <property type="entry name" value="DNase I-like"/>
    <property type="match status" value="1"/>
</dbReference>
<dbReference type="Gene3D" id="3.60.10.10">
    <property type="entry name" value="Endonuclease/exonuclease/phosphatase"/>
    <property type="match status" value="1"/>
</dbReference>
<dbReference type="Proteomes" id="UP000235965">
    <property type="component" value="Unassembled WGS sequence"/>
</dbReference>
<name>A0A2J7Q8R2_9NEOP</name>
<organism evidence="1 2">
    <name type="scientific">Cryptotermes secundus</name>
    <dbReference type="NCBI Taxonomy" id="105785"/>
    <lineage>
        <taxon>Eukaryota</taxon>
        <taxon>Metazoa</taxon>
        <taxon>Ecdysozoa</taxon>
        <taxon>Arthropoda</taxon>
        <taxon>Hexapoda</taxon>
        <taxon>Insecta</taxon>
        <taxon>Pterygota</taxon>
        <taxon>Neoptera</taxon>
        <taxon>Polyneoptera</taxon>
        <taxon>Dictyoptera</taxon>
        <taxon>Blattodea</taxon>
        <taxon>Blattoidea</taxon>
        <taxon>Termitoidae</taxon>
        <taxon>Kalotermitidae</taxon>
        <taxon>Cryptotermitinae</taxon>
        <taxon>Cryptotermes</taxon>
    </lineage>
</organism>
<accession>A0A2J7Q8R2</accession>
<proteinExistence type="predicted"/>
<gene>
    <name evidence="1" type="ORF">B7P43_G08801</name>
</gene>
<comment type="caution">
    <text evidence="1">The sequence shown here is derived from an EMBL/GenBank/DDBJ whole genome shotgun (WGS) entry which is preliminary data.</text>
</comment>
<dbReference type="InParanoid" id="A0A2J7Q8R2"/>
<dbReference type="STRING" id="105785.A0A2J7Q8R2"/>
<evidence type="ECO:0008006" key="3">
    <source>
        <dbReference type="Google" id="ProtNLM"/>
    </source>
</evidence>
<dbReference type="AlphaFoldDB" id="A0A2J7Q8R2"/>
<evidence type="ECO:0000313" key="1">
    <source>
        <dbReference type="EMBL" id="PNF24980.1"/>
    </source>
</evidence>